<reference evidence="2 3" key="3">
    <citation type="journal article" date="2017" name="G3 (Bethesda)">
        <title>Comparative analysis highlights variable genome content of wheat rusts and divergence of the mating loci.</title>
        <authorList>
            <person name="Cuomo C.A."/>
            <person name="Bakkeren G."/>
            <person name="Khalil H.B."/>
            <person name="Panwar V."/>
            <person name="Joly D."/>
            <person name="Linning R."/>
            <person name="Sakthikumar S."/>
            <person name="Song X."/>
            <person name="Adiconis X."/>
            <person name="Fan L."/>
            <person name="Goldberg J.M."/>
            <person name="Levin J.Z."/>
            <person name="Young S."/>
            <person name="Zeng Q."/>
            <person name="Anikster Y."/>
            <person name="Bruce M."/>
            <person name="Wang M."/>
            <person name="Yin C."/>
            <person name="McCallum B."/>
            <person name="Szabo L.J."/>
            <person name="Hulbert S."/>
            <person name="Chen X."/>
            <person name="Fellers J.P."/>
        </authorList>
    </citation>
    <scope>NUCLEOTIDE SEQUENCE</scope>
    <source>
        <strain evidence="3">Isolate 1-1 / race 1 (BBBD)</strain>
        <strain evidence="2">isolate 1-1 / race 1 (BBBD)</strain>
    </source>
</reference>
<dbReference type="AlphaFoldDB" id="A0A180GVT6"/>
<proteinExistence type="predicted"/>
<evidence type="ECO:0000313" key="2">
    <source>
        <dbReference type="EnsemblFungi" id="PTTG_12543-t43_1-p1"/>
    </source>
</evidence>
<accession>A0A180GVT6</accession>
<dbReference type="PANTHER" id="PTHR33069">
    <property type="entry name" value="CHROMOSOME 7, WHOLE GENOME SHOTGUN SEQUENCE-RELATED"/>
    <property type="match status" value="1"/>
</dbReference>
<reference evidence="1" key="2">
    <citation type="submission" date="2016-05" db="EMBL/GenBank/DDBJ databases">
        <title>Comparative analysis highlights variable genome content of wheat rusts and divergence of the mating loci.</title>
        <authorList>
            <person name="Cuomo C.A."/>
            <person name="Bakkeren G."/>
            <person name="Szabo L."/>
            <person name="Khalil H."/>
            <person name="Joly D."/>
            <person name="Goldberg J."/>
            <person name="Young S."/>
            <person name="Zeng Q."/>
            <person name="Fellers J."/>
        </authorList>
    </citation>
    <scope>NUCLEOTIDE SEQUENCE [LARGE SCALE GENOMIC DNA]</scope>
    <source>
        <strain evidence="1">1-1 BBBD Race 1</strain>
    </source>
</reference>
<gene>
    <name evidence="1" type="ORF">PTTG_12543</name>
</gene>
<dbReference type="EMBL" id="ADAS02000016">
    <property type="protein sequence ID" value="OAV96915.1"/>
    <property type="molecule type" value="Genomic_DNA"/>
</dbReference>
<evidence type="ECO:0000313" key="3">
    <source>
        <dbReference type="Proteomes" id="UP000005240"/>
    </source>
</evidence>
<protein>
    <submittedName>
        <fullName evidence="1 2">Uncharacterized protein</fullName>
    </submittedName>
</protein>
<sequence length="404" mass="45511">MDMSNPPSNPLDDSNARHRHLGDWLVDGSLYLRRKICHTDWTSPQQAPSTSSVDQDSLELKEVLYNRIHSYILPLLHHQLTTLSLLLDGLPTEPESVMKQMLQIQPEIDYNLTQMKAAIDVICPDSLSYQADDQQLKQFKIYRLVELRKMLRQLETPYTCSVLNAASEHIDAMGFSTTSRFENGEAYTYRHATLHTLDWIGRTVTHLTGSELDVAGNTWRDSMLSIDQELDNIVNMFKSTPHSPDHRGTHRRNLVREPVIQLAKLAIPVMKLSKLFFIKLSRAGMNRKLVSPFTDMKSNQLACLCQCAGKVASCISLLLDFFSEADATDGAPANPANSENIIVIVETVATSFVTPMDLVVDYLVPLVPETGGLPNQNYYKDWLVTWNTQLLLAIHNCIQCAANI</sequence>
<reference evidence="2" key="4">
    <citation type="submission" date="2025-05" db="UniProtKB">
        <authorList>
            <consortium name="EnsemblFungi"/>
        </authorList>
    </citation>
    <scope>IDENTIFICATION</scope>
    <source>
        <strain evidence="2">isolate 1-1 / race 1 (BBBD)</strain>
    </source>
</reference>
<name>A0A180GVT6_PUCT1</name>
<dbReference type="VEuPathDB" id="FungiDB:PTTG_12543"/>
<reference evidence="1" key="1">
    <citation type="submission" date="2009-11" db="EMBL/GenBank/DDBJ databases">
        <authorList>
            <consortium name="The Broad Institute Genome Sequencing Platform"/>
            <person name="Ward D."/>
            <person name="Feldgarden M."/>
            <person name="Earl A."/>
            <person name="Young S.K."/>
            <person name="Zeng Q."/>
            <person name="Koehrsen M."/>
            <person name="Alvarado L."/>
            <person name="Berlin A."/>
            <person name="Bochicchio J."/>
            <person name="Borenstein D."/>
            <person name="Chapman S.B."/>
            <person name="Chen Z."/>
            <person name="Engels R."/>
            <person name="Freedman E."/>
            <person name="Gellesch M."/>
            <person name="Goldberg J."/>
            <person name="Griggs A."/>
            <person name="Gujja S."/>
            <person name="Heilman E."/>
            <person name="Heiman D."/>
            <person name="Hepburn T."/>
            <person name="Howarth C."/>
            <person name="Jen D."/>
            <person name="Larson L."/>
            <person name="Lewis B."/>
            <person name="Mehta T."/>
            <person name="Park D."/>
            <person name="Pearson M."/>
            <person name="Roberts A."/>
            <person name="Saif S."/>
            <person name="Shea T."/>
            <person name="Shenoy N."/>
            <person name="Sisk P."/>
            <person name="Stolte C."/>
            <person name="Sykes S."/>
            <person name="Thomson T."/>
            <person name="Walk T."/>
            <person name="White J."/>
            <person name="Yandava C."/>
            <person name="Izard J."/>
            <person name="Baranova O.V."/>
            <person name="Blanton J.M."/>
            <person name="Tanner A.C."/>
            <person name="Dewhirst F.E."/>
            <person name="Haas B."/>
            <person name="Nusbaum C."/>
            <person name="Birren B."/>
        </authorList>
    </citation>
    <scope>NUCLEOTIDE SEQUENCE [LARGE SCALE GENOMIC DNA]</scope>
    <source>
        <strain evidence="1">1-1 BBBD Race 1</strain>
    </source>
</reference>
<dbReference type="Proteomes" id="UP000005240">
    <property type="component" value="Unassembled WGS sequence"/>
</dbReference>
<dbReference type="PANTHER" id="PTHR33069:SF3">
    <property type="entry name" value="DYNEIN HEAVY CHAIN TAIL DOMAIN-CONTAINING PROTEIN"/>
    <property type="match status" value="1"/>
</dbReference>
<dbReference type="EnsemblFungi" id="PTTG_12543-t43_1">
    <property type="protein sequence ID" value="PTTG_12543-t43_1-p1"/>
    <property type="gene ID" value="PTTG_12543"/>
</dbReference>
<evidence type="ECO:0000313" key="1">
    <source>
        <dbReference type="EMBL" id="OAV96915.1"/>
    </source>
</evidence>
<keyword evidence="3" id="KW-1185">Reference proteome</keyword>
<organism evidence="1">
    <name type="scientific">Puccinia triticina (isolate 1-1 / race 1 (BBBD))</name>
    <name type="common">Brown leaf rust fungus</name>
    <dbReference type="NCBI Taxonomy" id="630390"/>
    <lineage>
        <taxon>Eukaryota</taxon>
        <taxon>Fungi</taxon>
        <taxon>Dikarya</taxon>
        <taxon>Basidiomycota</taxon>
        <taxon>Pucciniomycotina</taxon>
        <taxon>Pucciniomycetes</taxon>
        <taxon>Pucciniales</taxon>
        <taxon>Pucciniaceae</taxon>
        <taxon>Puccinia</taxon>
    </lineage>
</organism>